<comment type="caution">
    <text evidence="1">The sequence shown here is derived from an EMBL/GenBank/DDBJ whole genome shotgun (WGS) entry which is preliminary data.</text>
</comment>
<name>A0AAV7W8W0_PLEWA</name>
<organism evidence="1 2">
    <name type="scientific">Pleurodeles waltl</name>
    <name type="common">Iberian ribbed newt</name>
    <dbReference type="NCBI Taxonomy" id="8319"/>
    <lineage>
        <taxon>Eukaryota</taxon>
        <taxon>Metazoa</taxon>
        <taxon>Chordata</taxon>
        <taxon>Craniata</taxon>
        <taxon>Vertebrata</taxon>
        <taxon>Euteleostomi</taxon>
        <taxon>Amphibia</taxon>
        <taxon>Batrachia</taxon>
        <taxon>Caudata</taxon>
        <taxon>Salamandroidea</taxon>
        <taxon>Salamandridae</taxon>
        <taxon>Pleurodelinae</taxon>
        <taxon>Pleurodeles</taxon>
    </lineage>
</organism>
<dbReference type="Proteomes" id="UP001066276">
    <property type="component" value="Chromosome 1_2"/>
</dbReference>
<sequence>MYEMKTKPRKNPHIPGICSVPAAARLSLPARSIDSCQGAGGRADSDVRRGTPQAACPPVRGCGHGLLGPWGRRAGAGGSAGTRAVSVALNSRALQQDRLLQPAVNAA</sequence>
<evidence type="ECO:0000313" key="2">
    <source>
        <dbReference type="Proteomes" id="UP001066276"/>
    </source>
</evidence>
<protein>
    <submittedName>
        <fullName evidence="1">Uncharacterized protein</fullName>
    </submittedName>
</protein>
<evidence type="ECO:0000313" key="1">
    <source>
        <dbReference type="EMBL" id="KAJ1209803.1"/>
    </source>
</evidence>
<reference evidence="1" key="1">
    <citation type="journal article" date="2022" name="bioRxiv">
        <title>Sequencing and chromosome-scale assembly of the giantPleurodeles waltlgenome.</title>
        <authorList>
            <person name="Brown T."/>
            <person name="Elewa A."/>
            <person name="Iarovenko S."/>
            <person name="Subramanian E."/>
            <person name="Araus A.J."/>
            <person name="Petzold A."/>
            <person name="Susuki M."/>
            <person name="Suzuki K.-i.T."/>
            <person name="Hayashi T."/>
            <person name="Toyoda A."/>
            <person name="Oliveira C."/>
            <person name="Osipova E."/>
            <person name="Leigh N.D."/>
            <person name="Simon A."/>
            <person name="Yun M.H."/>
        </authorList>
    </citation>
    <scope>NUCLEOTIDE SEQUENCE</scope>
    <source>
        <strain evidence="1">20211129_DDA</strain>
        <tissue evidence="1">Liver</tissue>
    </source>
</reference>
<gene>
    <name evidence="1" type="ORF">NDU88_005175</name>
</gene>
<keyword evidence="2" id="KW-1185">Reference proteome</keyword>
<accession>A0AAV7W8W0</accession>
<dbReference type="AlphaFoldDB" id="A0AAV7W8W0"/>
<dbReference type="EMBL" id="JANPWB010000002">
    <property type="protein sequence ID" value="KAJ1209803.1"/>
    <property type="molecule type" value="Genomic_DNA"/>
</dbReference>
<proteinExistence type="predicted"/>